<gene>
    <name evidence="3" type="ORF">DPV93_03020</name>
</gene>
<dbReference type="EMBL" id="QEPN01000002">
    <property type="protein sequence ID" value="RDE73073.1"/>
    <property type="molecule type" value="Genomic_DNA"/>
</dbReference>
<dbReference type="Pfam" id="PF26079">
    <property type="entry name" value="Baseplate_J_C"/>
    <property type="match status" value="1"/>
</dbReference>
<proteinExistence type="predicted"/>
<evidence type="ECO:0000259" key="1">
    <source>
        <dbReference type="Pfam" id="PF26078"/>
    </source>
</evidence>
<comment type="caution">
    <text evidence="3">The sequence shown here is derived from an EMBL/GenBank/DDBJ whole genome shotgun (WGS) entry which is preliminary data.</text>
</comment>
<reference evidence="3 4" key="1">
    <citation type="submission" date="2018-05" db="EMBL/GenBank/DDBJ databases">
        <title>Draft Genome Sequences for a Diverse set of 7 Haemophilus Species.</title>
        <authorList>
            <person name="Nichols M."/>
            <person name="Topaz N."/>
            <person name="Wang X."/>
            <person name="Wang X."/>
            <person name="Boxrud D."/>
        </authorList>
    </citation>
    <scope>NUCLEOTIDE SEQUENCE [LARGE SCALE GENOMIC DNA]</scope>
    <source>
        <strain evidence="3 4">C2002001239</strain>
    </source>
</reference>
<feature type="domain" description="Baseplate J-like central" evidence="1">
    <location>
        <begin position="138"/>
        <end position="210"/>
    </location>
</feature>
<organism evidence="3 4">
    <name type="scientific">Haemophilus sputorum</name>
    <dbReference type="NCBI Taxonomy" id="1078480"/>
    <lineage>
        <taxon>Bacteria</taxon>
        <taxon>Pseudomonadati</taxon>
        <taxon>Pseudomonadota</taxon>
        <taxon>Gammaproteobacteria</taxon>
        <taxon>Pasteurellales</taxon>
        <taxon>Pasteurellaceae</taxon>
        <taxon>Haemophilus</taxon>
    </lineage>
</organism>
<evidence type="ECO:0000259" key="2">
    <source>
        <dbReference type="Pfam" id="PF26079"/>
    </source>
</evidence>
<dbReference type="Pfam" id="PF26078">
    <property type="entry name" value="Baseplate_J_M"/>
    <property type="match status" value="1"/>
</dbReference>
<dbReference type="PIRSF" id="PIRSF020481">
    <property type="entry name" value="BAP"/>
    <property type="match status" value="1"/>
</dbReference>
<dbReference type="InterPro" id="IPR014507">
    <property type="entry name" value="Baseplate_assembly_J_pred"/>
</dbReference>
<dbReference type="RefSeq" id="WP_111402126.1">
    <property type="nucleotide sequence ID" value="NZ_QEPN01000002.1"/>
</dbReference>
<protein>
    <submittedName>
        <fullName evidence="3">Baseplate assembly protein</fullName>
    </submittedName>
</protein>
<dbReference type="InterPro" id="IPR058530">
    <property type="entry name" value="Baseplate_J-like_C"/>
</dbReference>
<sequence length="305" mass="33847">MSELVDLSKLPAPDVLETLDYEKLLAARKEKFISLYPVDEQAFWRARLQLESEPIVKLLEENCYLQMLERQRINSAAKATMLAYATGTDLDVIAANYNVQRLIIQQANPIANPPVPEIKESDDDLRTRTQLAFEALSSAGPRKAYTFYALSAHGGIADVSVVSPKPACVTVTVQAHDNNGTPTPEMIEAVKNALNDESVRPIADRVTVQAVEVFEYQVNAKLHLFRGPQTEPILKAAKENLQRYTQRTKRIGKDITRSGIYAALHVEGVQNVEIISPATDLILNDSQSAYCTQSTINTVISDEYS</sequence>
<evidence type="ECO:0000313" key="4">
    <source>
        <dbReference type="Proteomes" id="UP000253872"/>
    </source>
</evidence>
<dbReference type="InterPro" id="IPR058531">
    <property type="entry name" value="Baseplate_J_M"/>
</dbReference>
<accession>A0A369YGS3</accession>
<feature type="domain" description="Baseplate J-like C-terminal" evidence="2">
    <location>
        <begin position="216"/>
        <end position="293"/>
    </location>
</feature>
<dbReference type="AlphaFoldDB" id="A0A369YGS3"/>
<name>A0A369YGS3_9PAST</name>
<dbReference type="PANTHER" id="PTHR35862:SF1">
    <property type="entry name" value="FELS-2 PROPHAGE PROTEIN"/>
    <property type="match status" value="1"/>
</dbReference>
<dbReference type="InterPro" id="IPR052726">
    <property type="entry name" value="Phage_Baseplate_Hub"/>
</dbReference>
<dbReference type="PANTHER" id="PTHR35862">
    <property type="entry name" value="FELS-2 PROPHAGE PROTEIN"/>
    <property type="match status" value="1"/>
</dbReference>
<evidence type="ECO:0000313" key="3">
    <source>
        <dbReference type="EMBL" id="RDE73073.1"/>
    </source>
</evidence>
<dbReference type="Proteomes" id="UP000253872">
    <property type="component" value="Unassembled WGS sequence"/>
</dbReference>